<gene>
    <name evidence="1" type="ORF">CFF01_12920</name>
</gene>
<organism evidence="1 2">
    <name type="scientific">Shewanella marisflavi</name>
    <dbReference type="NCBI Taxonomy" id="260364"/>
    <lineage>
        <taxon>Bacteria</taxon>
        <taxon>Pseudomonadati</taxon>
        <taxon>Pseudomonadota</taxon>
        <taxon>Gammaproteobacteria</taxon>
        <taxon>Alteromonadales</taxon>
        <taxon>Shewanellaceae</taxon>
        <taxon>Shewanella</taxon>
    </lineage>
</organism>
<accession>A0AAC9TYW8</accession>
<dbReference type="AlphaFoldDB" id="A0AAC9TYW8"/>
<evidence type="ECO:0000313" key="2">
    <source>
        <dbReference type="Proteomes" id="UP000198233"/>
    </source>
</evidence>
<evidence type="ECO:0000313" key="1">
    <source>
        <dbReference type="EMBL" id="ASJ97410.1"/>
    </source>
</evidence>
<reference evidence="1 2" key="1">
    <citation type="submission" date="2017-06" db="EMBL/GenBank/DDBJ databases">
        <title>Complete genome sequence of Shewanella marisflavi EP1 associated with anaerobic 2,4-dinitrotoluene reduction and salt tolerance.</title>
        <authorList>
            <person name="Huang J."/>
        </authorList>
    </citation>
    <scope>NUCLEOTIDE SEQUENCE [LARGE SCALE GENOMIC DNA]</scope>
    <source>
        <strain evidence="1 2">EP1</strain>
    </source>
</reference>
<sequence>MQRVTNVFAHKACGRQLIHYEAMVKASLPMAMPANVKHPFQATALQSLNYLGNKFPRVDTSLRKLSYCYVSQT</sequence>
<name>A0AAC9TYW8_9GAMM</name>
<dbReference type="KEGG" id="smav:CFF01_12920"/>
<dbReference type="Proteomes" id="UP000198233">
    <property type="component" value="Chromosome"/>
</dbReference>
<protein>
    <submittedName>
        <fullName evidence="1">Uncharacterized protein</fullName>
    </submittedName>
</protein>
<proteinExistence type="predicted"/>
<dbReference type="EMBL" id="CP022272">
    <property type="protein sequence ID" value="ASJ97410.1"/>
    <property type="molecule type" value="Genomic_DNA"/>
</dbReference>